<gene>
    <name evidence="4" type="ORF">M0G41_13285</name>
</gene>
<feature type="domain" description="Novel STAND NTPase 1" evidence="3">
    <location>
        <begin position="289"/>
        <end position="655"/>
    </location>
</feature>
<evidence type="ECO:0000313" key="4">
    <source>
        <dbReference type="EMBL" id="MCK7594640.1"/>
    </source>
</evidence>
<comment type="caution">
    <text evidence="4">The sequence shown here is derived from an EMBL/GenBank/DDBJ whole genome shotgun (WGS) entry which is preliminary data.</text>
</comment>
<evidence type="ECO:0000313" key="5">
    <source>
        <dbReference type="Proteomes" id="UP001431449"/>
    </source>
</evidence>
<feature type="domain" description="Peptidase C14 caspase" evidence="2">
    <location>
        <begin position="8"/>
        <end position="216"/>
    </location>
</feature>
<dbReference type="InterPro" id="IPR027417">
    <property type="entry name" value="P-loop_NTPase"/>
</dbReference>
<dbReference type="InterPro" id="IPR029030">
    <property type="entry name" value="Caspase-like_dom_sf"/>
</dbReference>
<reference evidence="4" key="1">
    <citation type="submission" date="2022-04" db="EMBL/GenBank/DDBJ databases">
        <title>Lysobacter sp. CAU 1642 isolated from sea sand.</title>
        <authorList>
            <person name="Kim W."/>
        </authorList>
    </citation>
    <scope>NUCLEOTIDE SEQUENCE</scope>
    <source>
        <strain evidence="4">CAU 1642</strain>
    </source>
</reference>
<name>A0ABT0GJC6_9GAMM</name>
<evidence type="ECO:0000259" key="3">
    <source>
        <dbReference type="Pfam" id="PF20703"/>
    </source>
</evidence>
<dbReference type="Pfam" id="PF00656">
    <property type="entry name" value="Peptidase_C14"/>
    <property type="match status" value="1"/>
</dbReference>
<dbReference type="Gene3D" id="2.130.10.10">
    <property type="entry name" value="YVTN repeat-like/Quinoprotein amine dehydrogenase"/>
    <property type="match status" value="1"/>
</dbReference>
<dbReference type="CDD" id="cd00267">
    <property type="entry name" value="ABC_ATPase"/>
    <property type="match status" value="1"/>
</dbReference>
<feature type="coiled-coil region" evidence="1">
    <location>
        <begin position="721"/>
        <end position="748"/>
    </location>
</feature>
<dbReference type="Proteomes" id="UP001431449">
    <property type="component" value="Unassembled WGS sequence"/>
</dbReference>
<organism evidence="4 5">
    <name type="scientific">Pseudomarimonas salicorniae</name>
    <dbReference type="NCBI Taxonomy" id="2933270"/>
    <lineage>
        <taxon>Bacteria</taxon>
        <taxon>Pseudomonadati</taxon>
        <taxon>Pseudomonadota</taxon>
        <taxon>Gammaproteobacteria</taxon>
        <taxon>Lysobacterales</taxon>
        <taxon>Lysobacteraceae</taxon>
        <taxon>Pseudomarimonas</taxon>
    </lineage>
</organism>
<keyword evidence="1" id="KW-0175">Coiled coil</keyword>
<dbReference type="Gene3D" id="3.40.50.1460">
    <property type="match status" value="1"/>
</dbReference>
<dbReference type="InterPro" id="IPR015943">
    <property type="entry name" value="WD40/YVTN_repeat-like_dom_sf"/>
</dbReference>
<dbReference type="SUPFAM" id="SSF52540">
    <property type="entry name" value="P-loop containing nucleoside triphosphate hydrolases"/>
    <property type="match status" value="1"/>
</dbReference>
<accession>A0ABT0GJC6</accession>
<sequence length="1338" mass="146201">MAGERECRALVVGIDDYRGGIARLRSAVADARAVATALERDHGYRVECLADATASRSAMLEALARCADESAPEEGFVLYFAGHGLATGDGEGGPRGFLLPQDAEPGDESTWLSMQALRDALNRFRCGHLLVVLDCCFAGAFRWSATRDAVLVGHPLYDSQLARYLEGDSWLVLTSASHDQRAADTLPGRCNTRDGHDGPGHSPFAAAFLEALGGAADSARRGFDPDGVVTATELHQFVFETLVPPGASPLQTPGLWPLRPDNRGEFVFRCPGSELKTRPDPPLDEANNPWLGLRAYGPADAPLFFGRERVIEALEARIRGAGAGKLLVVVGASGTGKSSVVRAGLLPRLQGDWRIVECERLRADPLDQLARAQSRLETARTPNQPSLLLVDQFEELYTQCSDSGRREAFLAELERVVLAPDGPQVVLTLRSDFEPRLAACPRFGGRLGASRFVVPVFTPVELRRVIEGPLRARALFLDPPELVDTLLGEVAAMPGALPLLSFALAETYRLAQLRRRQTGSADRALTAADYAATGGVIGGLHRRASALHHEARPELQAMIRWLFLRLVAPDGARMAKRRVSFDELQFKEDSRTALAREAVDLYVEARLLIVDDGHVEPAHDSLVQAWEDLQDWLAAHPEQPLLRALWRSARDWQSGGFGGGLLWDSDPRLPHALAALPELNLLERRFAHASRVRRGRRRRVLAAATLSTMLLLAVAAVISWERAEEAERQRLEAERQLAEARYANGRALLEQARGASSIGDHVGAAFHSATALGFRNFGIEPGSADGASPAPLLVPEHPEHRDAIEELTRARQQAYLAVAWRPLGLARFTADATRLVGVNQDGDIELRDFAADRLALLESPLGRPEQLALSEDGEWLAASGQGRTELVLWQLGEGLDVTTAPRRLAPPEGFEAMAFDPQGQRLAAAGLDELRVWSLGEAEAEALVLPLYRTEGPARLTSLAFTEDGGTLYGGGFHDRILRFTLPPASRTRPDPSQVGRASIGPDWTLWSENIPKGDYVRQLRPDGQYLLAASANRLLMAQQANGVLRFAEQPVYSTRYEMVHFDIDERSGLFAVVDREGLRVFRPGSDATPAMLRPLGVELSRVRSLQLLGGPALLLVASDDRMELIDLSTQPSVEQGPDPEEEAAALPPADNVAALRALHESGQLDLLALGFPDPATRPAGLDMLVSETEDGLAVNFGAPDPQRNGDLRELGEMELALSGGSDPLLAVAFDRFRKRDLRPGGEAEIEVYRLQSEPRLVFVEVLWDLDAWGIDRLRFDESGQRLRVVVSNFDGYLHALHNFPMQRPDLARYVDPAECQAPFNLPAGHPFTQTRLLDCGE</sequence>
<proteinExistence type="predicted"/>
<dbReference type="InterPro" id="IPR049052">
    <property type="entry name" value="nSTAND1"/>
</dbReference>
<evidence type="ECO:0000259" key="2">
    <source>
        <dbReference type="Pfam" id="PF00656"/>
    </source>
</evidence>
<protein>
    <submittedName>
        <fullName evidence="4">Caspase family protein</fullName>
    </submittedName>
</protein>
<dbReference type="EMBL" id="JALNMH010000011">
    <property type="protein sequence ID" value="MCK7594640.1"/>
    <property type="molecule type" value="Genomic_DNA"/>
</dbReference>
<keyword evidence="5" id="KW-1185">Reference proteome</keyword>
<dbReference type="Pfam" id="PF20703">
    <property type="entry name" value="nSTAND1"/>
    <property type="match status" value="1"/>
</dbReference>
<dbReference type="RefSeq" id="WP_248210202.1">
    <property type="nucleotide sequence ID" value="NZ_JALNMH010000011.1"/>
</dbReference>
<evidence type="ECO:0000256" key="1">
    <source>
        <dbReference type="SAM" id="Coils"/>
    </source>
</evidence>
<dbReference type="InterPro" id="IPR011600">
    <property type="entry name" value="Pept_C14_caspase"/>
</dbReference>
<dbReference type="SUPFAM" id="SSF63829">
    <property type="entry name" value="Calcium-dependent phosphotriesterase"/>
    <property type="match status" value="1"/>
</dbReference>
<dbReference type="SUPFAM" id="SSF52129">
    <property type="entry name" value="Caspase-like"/>
    <property type="match status" value="1"/>
</dbReference>